<sequence length="504" mass="55110">MRRIVKAVDKFVASAIPGPEQEQQQQPQQQPQQQQQQQQRQQQQQQQQRPAPGYTGWYAPQQQPQQRPPQQHLGPYQYQQPYQQQQSPIATHPASPYYFQPSPAVLQPTQQPYVSTVQYVAPQASPQPVLYQNPYTPIMQPYTLPQAYAPPYGGLVSNPTALPPPLPQQQVYYTYGPGGQQPQRPLLNKTYSSPIQPVPSYQSPPLLSPPLQYTYSAPVGAPLYQPQVTLPAAQVAPMAAPPPTPSQSAPSTQVNQVFIAELPADPVPVRRTPRASPPPEQHSPTAQETHVARASSPLPHSRVSTPQIPPGGPEQRPTLSPNQVPAAQPPSQISPEQQYPSSAQPMHTTTAQTPTPPRTLSPLQAADSSAPQSIHSTTLQQPLPTSPRERAYSHSTQRPTHSPCPHADPPPPYSAQPSYPSDPTRTPSVALAPAQHIDPTQPNTAPPPTHMHSAAFSESQSRQAPPQQTSLTWNSGFSQQTLPIRSPPIPEYVISHFTAFELSG</sequence>
<feature type="compositionally biased region" description="Low complexity" evidence="1">
    <location>
        <begin position="60"/>
        <end position="88"/>
    </location>
</feature>
<gene>
    <name evidence="2" type="ORF">GP486_003539</name>
</gene>
<feature type="compositionally biased region" description="Low complexity" evidence="1">
    <location>
        <begin position="19"/>
        <end position="50"/>
    </location>
</feature>
<feature type="compositionally biased region" description="Low complexity" evidence="1">
    <location>
        <begin position="198"/>
        <end position="212"/>
    </location>
</feature>
<proteinExistence type="predicted"/>
<dbReference type="EMBL" id="JAGHQM010000484">
    <property type="protein sequence ID" value="KAH0559942.1"/>
    <property type="molecule type" value="Genomic_DNA"/>
</dbReference>
<dbReference type="Proteomes" id="UP000750711">
    <property type="component" value="Unassembled WGS sequence"/>
</dbReference>
<evidence type="ECO:0000313" key="2">
    <source>
        <dbReference type="EMBL" id="KAH0559942.1"/>
    </source>
</evidence>
<dbReference type="AlphaFoldDB" id="A0A9P8LD13"/>
<feature type="region of interest" description="Disordered" evidence="1">
    <location>
        <begin position="156"/>
        <end position="212"/>
    </location>
</feature>
<evidence type="ECO:0000313" key="3">
    <source>
        <dbReference type="Proteomes" id="UP000750711"/>
    </source>
</evidence>
<organism evidence="2 3">
    <name type="scientific">Trichoglossum hirsutum</name>
    <dbReference type="NCBI Taxonomy" id="265104"/>
    <lineage>
        <taxon>Eukaryota</taxon>
        <taxon>Fungi</taxon>
        <taxon>Dikarya</taxon>
        <taxon>Ascomycota</taxon>
        <taxon>Pezizomycotina</taxon>
        <taxon>Geoglossomycetes</taxon>
        <taxon>Geoglossales</taxon>
        <taxon>Geoglossaceae</taxon>
        <taxon>Trichoglossum</taxon>
    </lineage>
</organism>
<comment type="caution">
    <text evidence="2">The sequence shown here is derived from an EMBL/GenBank/DDBJ whole genome shotgun (WGS) entry which is preliminary data.</text>
</comment>
<keyword evidence="3" id="KW-1185">Reference proteome</keyword>
<feature type="compositionally biased region" description="Polar residues" evidence="1">
    <location>
        <begin position="366"/>
        <end position="383"/>
    </location>
</feature>
<reference evidence="2" key="1">
    <citation type="submission" date="2021-03" db="EMBL/GenBank/DDBJ databases">
        <title>Comparative genomics and phylogenomic investigation of the class Geoglossomycetes provide insights into ecological specialization and systematics.</title>
        <authorList>
            <person name="Melie T."/>
            <person name="Pirro S."/>
            <person name="Miller A.N."/>
            <person name="Quandt A."/>
        </authorList>
    </citation>
    <scope>NUCLEOTIDE SEQUENCE</scope>
    <source>
        <strain evidence="2">CAQ_001_2017</strain>
    </source>
</reference>
<accession>A0A9P8LD13</accession>
<feature type="region of interest" description="Disordered" evidence="1">
    <location>
        <begin position="1"/>
        <end position="103"/>
    </location>
</feature>
<evidence type="ECO:0000256" key="1">
    <source>
        <dbReference type="SAM" id="MobiDB-lite"/>
    </source>
</evidence>
<feature type="compositionally biased region" description="Polar residues" evidence="1">
    <location>
        <begin position="456"/>
        <end position="483"/>
    </location>
</feature>
<name>A0A9P8LD13_9PEZI</name>
<protein>
    <submittedName>
        <fullName evidence="2">Uncharacterized protein</fullName>
    </submittedName>
</protein>
<feature type="compositionally biased region" description="Polar residues" evidence="1">
    <location>
        <begin position="317"/>
        <end position="344"/>
    </location>
</feature>
<feature type="region of interest" description="Disordered" evidence="1">
    <location>
        <begin position="235"/>
        <end position="487"/>
    </location>
</feature>